<dbReference type="InterPro" id="IPR036614">
    <property type="entry name" value="RusA-like_sf"/>
</dbReference>
<sequence length="138" mass="15842">MTQEFELPWPPSVNHYYRHVGPRVLISRDGRRYRELVTALVNQTAFRPFQGRISLRAEFYPPDRRRRDLDNVGGKVLLDTLQAAGLFKDDCQIKRIYLEMHEPVDGGLCFVKLEDMDGDLCKNGDKTTDGVARLSSNS</sequence>
<name>A0A644YFX5_9ZZZZ</name>
<dbReference type="SUPFAM" id="SSF103084">
    <property type="entry name" value="Holliday junction resolvase RusA"/>
    <property type="match status" value="1"/>
</dbReference>
<evidence type="ECO:0000256" key="1">
    <source>
        <dbReference type="ARBA" id="ARBA00001946"/>
    </source>
</evidence>
<comment type="caution">
    <text evidence="17">The sequence shown here is derived from an EMBL/GenBank/DDBJ whole genome shotgun (WGS) entry which is preliminary data.</text>
</comment>
<dbReference type="PIRSF" id="PIRSF001007">
    <property type="entry name" value="RusA"/>
    <property type="match status" value="1"/>
</dbReference>
<evidence type="ECO:0000256" key="14">
    <source>
        <dbReference type="ARBA" id="ARBA00029488"/>
    </source>
</evidence>
<comment type="catalytic activity">
    <reaction evidence="13">
        <text>Endonucleolytic cleavage at a junction such as a reciprocal single-stranded crossover between two homologous DNA duplexes (Holliday junction).</text>
        <dbReference type="EC" id="3.1.21.10"/>
    </reaction>
</comment>
<keyword evidence="9" id="KW-0378">Hydrolase</keyword>
<keyword evidence="11" id="KW-0233">DNA recombination</keyword>
<evidence type="ECO:0000256" key="9">
    <source>
        <dbReference type="ARBA" id="ARBA00022801"/>
    </source>
</evidence>
<comment type="cofactor">
    <cofactor evidence="1">
        <name>Mg(2+)</name>
        <dbReference type="ChEBI" id="CHEBI:18420"/>
    </cofactor>
</comment>
<keyword evidence="8" id="KW-0227">DNA damage</keyword>
<evidence type="ECO:0000256" key="16">
    <source>
        <dbReference type="ARBA" id="ARBA00031953"/>
    </source>
</evidence>
<comment type="similarity">
    <text evidence="2">Belongs to the RusA family.</text>
</comment>
<evidence type="ECO:0000256" key="11">
    <source>
        <dbReference type="ARBA" id="ARBA00023172"/>
    </source>
</evidence>
<dbReference type="EC" id="3.1.21.10" evidence="14"/>
<dbReference type="InterPro" id="IPR008822">
    <property type="entry name" value="Endonuclease_RusA-like"/>
</dbReference>
<protein>
    <recommendedName>
        <fullName evidence="4">Crossover junction endodeoxyribonuclease RusA</fullName>
        <ecNumber evidence="14">3.1.21.10</ecNumber>
    </recommendedName>
    <alternativeName>
        <fullName evidence="15">Holliday junction nuclease RusA</fullName>
    </alternativeName>
    <alternativeName>
        <fullName evidence="16">Holliday junction resolvase</fullName>
    </alternativeName>
</protein>
<dbReference type="InterPro" id="IPR016281">
    <property type="entry name" value="Endonuclease_RusA"/>
</dbReference>
<evidence type="ECO:0000256" key="8">
    <source>
        <dbReference type="ARBA" id="ARBA00022763"/>
    </source>
</evidence>
<evidence type="ECO:0000256" key="6">
    <source>
        <dbReference type="ARBA" id="ARBA00022723"/>
    </source>
</evidence>
<keyword evidence="12" id="KW-0234">DNA repair</keyword>
<accession>A0A644YFX5</accession>
<dbReference type="Pfam" id="PF05866">
    <property type="entry name" value="RusA"/>
    <property type="match status" value="1"/>
</dbReference>
<comment type="subunit">
    <text evidence="3">Homodimer.</text>
</comment>
<evidence type="ECO:0000256" key="4">
    <source>
        <dbReference type="ARBA" id="ARBA00014885"/>
    </source>
</evidence>
<evidence type="ECO:0000256" key="3">
    <source>
        <dbReference type="ARBA" id="ARBA00011738"/>
    </source>
</evidence>
<dbReference type="EMBL" id="VSSQ01004986">
    <property type="protein sequence ID" value="MPM27406.1"/>
    <property type="molecule type" value="Genomic_DNA"/>
</dbReference>
<dbReference type="GO" id="GO:0000287">
    <property type="term" value="F:magnesium ion binding"/>
    <property type="evidence" value="ECO:0007669"/>
    <property type="project" value="InterPro"/>
</dbReference>
<evidence type="ECO:0000256" key="7">
    <source>
        <dbReference type="ARBA" id="ARBA00022759"/>
    </source>
</evidence>
<keyword evidence="6" id="KW-0479">Metal-binding</keyword>
<dbReference type="GO" id="GO:0006281">
    <property type="term" value="P:DNA repair"/>
    <property type="evidence" value="ECO:0007669"/>
    <property type="project" value="UniProtKB-KW"/>
</dbReference>
<keyword evidence="10" id="KW-0460">Magnesium</keyword>
<gene>
    <name evidence="17" type="ORF">SDC9_73917</name>
</gene>
<organism evidence="17">
    <name type="scientific">bioreactor metagenome</name>
    <dbReference type="NCBI Taxonomy" id="1076179"/>
    <lineage>
        <taxon>unclassified sequences</taxon>
        <taxon>metagenomes</taxon>
        <taxon>ecological metagenomes</taxon>
    </lineage>
</organism>
<evidence type="ECO:0000256" key="5">
    <source>
        <dbReference type="ARBA" id="ARBA00022722"/>
    </source>
</evidence>
<evidence type="ECO:0000313" key="17">
    <source>
        <dbReference type="EMBL" id="MPM27406.1"/>
    </source>
</evidence>
<dbReference type="AlphaFoldDB" id="A0A644YFX5"/>
<evidence type="ECO:0000256" key="13">
    <source>
        <dbReference type="ARBA" id="ARBA00029354"/>
    </source>
</evidence>
<dbReference type="GO" id="GO:0006310">
    <property type="term" value="P:DNA recombination"/>
    <property type="evidence" value="ECO:0007669"/>
    <property type="project" value="UniProtKB-KW"/>
</dbReference>
<reference evidence="17" key="1">
    <citation type="submission" date="2019-08" db="EMBL/GenBank/DDBJ databases">
        <authorList>
            <person name="Kucharzyk K."/>
            <person name="Murdoch R.W."/>
            <person name="Higgins S."/>
            <person name="Loffler F."/>
        </authorList>
    </citation>
    <scope>NUCLEOTIDE SEQUENCE</scope>
</reference>
<evidence type="ECO:0000256" key="10">
    <source>
        <dbReference type="ARBA" id="ARBA00022842"/>
    </source>
</evidence>
<dbReference type="GO" id="GO:0008821">
    <property type="term" value="F:crossover junction DNA endonuclease activity"/>
    <property type="evidence" value="ECO:0007669"/>
    <property type="project" value="UniProtKB-EC"/>
</dbReference>
<proteinExistence type="inferred from homology"/>
<keyword evidence="7" id="KW-0255">Endonuclease</keyword>
<evidence type="ECO:0000256" key="12">
    <source>
        <dbReference type="ARBA" id="ARBA00023204"/>
    </source>
</evidence>
<evidence type="ECO:0000256" key="2">
    <source>
        <dbReference type="ARBA" id="ARBA00008865"/>
    </source>
</evidence>
<dbReference type="Gene3D" id="3.30.1330.70">
    <property type="entry name" value="Holliday junction resolvase RusA"/>
    <property type="match status" value="1"/>
</dbReference>
<evidence type="ECO:0000256" key="15">
    <source>
        <dbReference type="ARBA" id="ARBA00030920"/>
    </source>
</evidence>
<keyword evidence="5" id="KW-0540">Nuclease</keyword>